<dbReference type="InterPro" id="IPR052273">
    <property type="entry name" value="PPIase_FKBP"/>
</dbReference>
<dbReference type="Proteomes" id="UP000266841">
    <property type="component" value="Unassembled WGS sequence"/>
</dbReference>
<dbReference type="EC" id="5.2.1.8" evidence="2 10"/>
<dbReference type="InterPro" id="IPR046357">
    <property type="entry name" value="PPIase_dom_sf"/>
</dbReference>
<dbReference type="FunFam" id="3.10.50.40:FF:000006">
    <property type="entry name" value="Peptidyl-prolyl cis-trans isomerase"/>
    <property type="match status" value="1"/>
</dbReference>
<evidence type="ECO:0000259" key="13">
    <source>
        <dbReference type="PROSITE" id="PS50059"/>
    </source>
</evidence>
<evidence type="ECO:0000256" key="2">
    <source>
        <dbReference type="ARBA" id="ARBA00013194"/>
    </source>
</evidence>
<protein>
    <recommendedName>
        <fullName evidence="2 10">peptidylprolyl isomerase</fullName>
        <ecNumber evidence="2 10">5.2.1.8</ecNumber>
    </recommendedName>
</protein>
<dbReference type="eggNOG" id="KOG0549">
    <property type="taxonomic scope" value="Eukaryota"/>
</dbReference>
<keyword evidence="6" id="KW-0106">Calcium</keyword>
<keyword evidence="8" id="KW-0325">Glycoprotein</keyword>
<dbReference type="OMA" id="ICHRKSK"/>
<dbReference type="PROSITE" id="PS00018">
    <property type="entry name" value="EF_HAND_1"/>
    <property type="match status" value="2"/>
</dbReference>
<comment type="catalytic activity">
    <reaction evidence="1 10">
        <text>[protein]-peptidylproline (omega=180) = [protein]-peptidylproline (omega=0)</text>
        <dbReference type="Rhea" id="RHEA:16237"/>
        <dbReference type="Rhea" id="RHEA-COMP:10747"/>
        <dbReference type="Rhea" id="RHEA-COMP:10748"/>
        <dbReference type="ChEBI" id="CHEBI:83833"/>
        <dbReference type="ChEBI" id="CHEBI:83834"/>
        <dbReference type="EC" id="5.2.1.8"/>
    </reaction>
</comment>
<feature type="domain" description="EF-hand" evidence="14">
    <location>
        <begin position="139"/>
        <end position="174"/>
    </location>
</feature>
<proteinExistence type="predicted"/>
<evidence type="ECO:0000256" key="3">
    <source>
        <dbReference type="ARBA" id="ARBA00022729"/>
    </source>
</evidence>
<dbReference type="InterPro" id="IPR011992">
    <property type="entry name" value="EF-hand-dom_pair"/>
</dbReference>
<dbReference type="PROSITE" id="PS50059">
    <property type="entry name" value="FKBP_PPIASE"/>
    <property type="match status" value="1"/>
</dbReference>
<evidence type="ECO:0000256" key="11">
    <source>
        <dbReference type="SAM" id="MobiDB-lite"/>
    </source>
</evidence>
<keyword evidence="4" id="KW-0677">Repeat</keyword>
<reference evidence="15 16" key="1">
    <citation type="journal article" date="2012" name="Genome Biol.">
        <title>Genome and low-iron response of an oceanic diatom adapted to chronic iron limitation.</title>
        <authorList>
            <person name="Lommer M."/>
            <person name="Specht M."/>
            <person name="Roy A.S."/>
            <person name="Kraemer L."/>
            <person name="Andreson R."/>
            <person name="Gutowska M.A."/>
            <person name="Wolf J."/>
            <person name="Bergner S.V."/>
            <person name="Schilhabel M.B."/>
            <person name="Klostermeier U.C."/>
            <person name="Beiko R.G."/>
            <person name="Rosenstiel P."/>
            <person name="Hippler M."/>
            <person name="Laroche J."/>
        </authorList>
    </citation>
    <scope>NUCLEOTIDE SEQUENCE [LARGE SCALE GENOMIC DNA]</scope>
    <source>
        <strain evidence="15 16">CCMP1005</strain>
    </source>
</reference>
<evidence type="ECO:0000256" key="9">
    <source>
        <dbReference type="ARBA" id="ARBA00023235"/>
    </source>
</evidence>
<evidence type="ECO:0000256" key="8">
    <source>
        <dbReference type="ARBA" id="ARBA00023180"/>
    </source>
</evidence>
<evidence type="ECO:0000256" key="12">
    <source>
        <dbReference type="SAM" id="SignalP"/>
    </source>
</evidence>
<evidence type="ECO:0000256" key="7">
    <source>
        <dbReference type="ARBA" id="ARBA00023110"/>
    </source>
</evidence>
<dbReference type="GO" id="GO:0005783">
    <property type="term" value="C:endoplasmic reticulum"/>
    <property type="evidence" value="ECO:0007669"/>
    <property type="project" value="UniProtKB-ARBA"/>
</dbReference>
<gene>
    <name evidence="15" type="ORF">THAOC_27931</name>
</gene>
<evidence type="ECO:0000256" key="4">
    <source>
        <dbReference type="ARBA" id="ARBA00022737"/>
    </source>
</evidence>
<feature type="signal peptide" evidence="12">
    <location>
        <begin position="1"/>
        <end position="21"/>
    </location>
</feature>
<dbReference type="PANTHER" id="PTHR46222:SF3">
    <property type="entry name" value="PEPTIDYLPROLYL ISOMERASE"/>
    <property type="match status" value="1"/>
</dbReference>
<keyword evidence="16" id="KW-1185">Reference proteome</keyword>
<dbReference type="AlphaFoldDB" id="K0RGD6"/>
<accession>K0RGD6</accession>
<dbReference type="InterPro" id="IPR001179">
    <property type="entry name" value="PPIase_FKBP_dom"/>
</dbReference>
<dbReference type="CDD" id="cd00051">
    <property type="entry name" value="EFh"/>
    <property type="match status" value="1"/>
</dbReference>
<dbReference type="Gene3D" id="3.10.50.40">
    <property type="match status" value="1"/>
</dbReference>
<dbReference type="SUPFAM" id="SSF47473">
    <property type="entry name" value="EF-hand"/>
    <property type="match status" value="1"/>
</dbReference>
<keyword evidence="7 10" id="KW-0697">Rotamase</keyword>
<evidence type="ECO:0000313" key="16">
    <source>
        <dbReference type="Proteomes" id="UP000266841"/>
    </source>
</evidence>
<dbReference type="PANTHER" id="PTHR46222">
    <property type="entry name" value="PEPTIDYL-PROLYL CIS-TRANS ISOMERASE FKBP7/14"/>
    <property type="match status" value="1"/>
</dbReference>
<feature type="domain" description="PPIase FKBP-type" evidence="13">
    <location>
        <begin position="43"/>
        <end position="138"/>
    </location>
</feature>
<dbReference type="PROSITE" id="PS50222">
    <property type="entry name" value="EF_HAND_2"/>
    <property type="match status" value="1"/>
</dbReference>
<comment type="caution">
    <text evidence="15">The sequence shown here is derived from an EMBL/GenBank/DDBJ whole genome shotgun (WGS) entry which is preliminary data.</text>
</comment>
<keyword evidence="5" id="KW-0256">Endoplasmic reticulum</keyword>
<feature type="region of interest" description="Disordered" evidence="11">
    <location>
        <begin position="171"/>
        <end position="210"/>
    </location>
</feature>
<keyword evidence="9 10" id="KW-0413">Isomerase</keyword>
<evidence type="ECO:0000256" key="6">
    <source>
        <dbReference type="ARBA" id="ARBA00022837"/>
    </source>
</evidence>
<keyword evidence="3 12" id="KW-0732">Signal</keyword>
<evidence type="ECO:0000256" key="10">
    <source>
        <dbReference type="PROSITE-ProRule" id="PRU00277"/>
    </source>
</evidence>
<evidence type="ECO:0000256" key="1">
    <source>
        <dbReference type="ARBA" id="ARBA00000971"/>
    </source>
</evidence>
<dbReference type="SUPFAM" id="SSF54534">
    <property type="entry name" value="FKBP-like"/>
    <property type="match status" value="1"/>
</dbReference>
<organism evidence="15 16">
    <name type="scientific">Thalassiosira oceanica</name>
    <name type="common">Marine diatom</name>
    <dbReference type="NCBI Taxonomy" id="159749"/>
    <lineage>
        <taxon>Eukaryota</taxon>
        <taxon>Sar</taxon>
        <taxon>Stramenopiles</taxon>
        <taxon>Ochrophyta</taxon>
        <taxon>Bacillariophyta</taxon>
        <taxon>Coscinodiscophyceae</taxon>
        <taxon>Thalassiosirophycidae</taxon>
        <taxon>Thalassiosirales</taxon>
        <taxon>Thalassiosiraceae</taxon>
        <taxon>Thalassiosira</taxon>
    </lineage>
</organism>
<dbReference type="Gene3D" id="1.10.238.10">
    <property type="entry name" value="EF-hand"/>
    <property type="match status" value="1"/>
</dbReference>
<dbReference type="GO" id="GO:0003755">
    <property type="term" value="F:peptidyl-prolyl cis-trans isomerase activity"/>
    <property type="evidence" value="ECO:0007669"/>
    <property type="project" value="UniProtKB-KW"/>
</dbReference>
<dbReference type="EMBL" id="AGNL01039289">
    <property type="protein sequence ID" value="EJK52763.1"/>
    <property type="molecule type" value="Genomic_DNA"/>
</dbReference>
<dbReference type="GO" id="GO:0005509">
    <property type="term" value="F:calcium ion binding"/>
    <property type="evidence" value="ECO:0007669"/>
    <property type="project" value="InterPro"/>
</dbReference>
<evidence type="ECO:0000256" key="5">
    <source>
        <dbReference type="ARBA" id="ARBA00022824"/>
    </source>
</evidence>
<sequence>MRTSSETILLALALVATAVKAELKVEVYDGPKECEDDQKVKSGSYLSMHYTGTIDQSSATGEKGSKFDSSRDRGQTFDVQIGVGQVIQGWDEGIVGLCKGAKANLIIPPEMGYGDSGAGGAIPGGATLHFDVEVVDIKDGPPDAPNVFLEIDTNADGKIDKSEVEGYFKKMGQDDVPPELWENEDKDGDGFISWEEFSGPKGPNPLGDEL</sequence>
<feature type="chain" id="PRO_5030172989" description="peptidylprolyl isomerase" evidence="12">
    <location>
        <begin position="22"/>
        <end position="210"/>
    </location>
</feature>
<dbReference type="Pfam" id="PF00254">
    <property type="entry name" value="FKBP_C"/>
    <property type="match status" value="1"/>
</dbReference>
<dbReference type="OrthoDB" id="1902587at2759"/>
<dbReference type="Pfam" id="PF13499">
    <property type="entry name" value="EF-hand_7"/>
    <property type="match status" value="1"/>
</dbReference>
<dbReference type="InterPro" id="IPR018247">
    <property type="entry name" value="EF_Hand_1_Ca_BS"/>
</dbReference>
<evidence type="ECO:0000259" key="14">
    <source>
        <dbReference type="PROSITE" id="PS50222"/>
    </source>
</evidence>
<dbReference type="InterPro" id="IPR002048">
    <property type="entry name" value="EF_hand_dom"/>
</dbReference>
<name>K0RGD6_THAOC</name>
<evidence type="ECO:0000313" key="15">
    <source>
        <dbReference type="EMBL" id="EJK52763.1"/>
    </source>
</evidence>